<protein>
    <submittedName>
        <fullName evidence="2">Uncharacterized protein</fullName>
    </submittedName>
</protein>
<reference evidence="3" key="2">
    <citation type="journal article" date="2021" name="Sci. Data">
        <title>Chromosome-scale genome sequencing, assembly and annotation of six genomes from subfamily Leishmaniinae.</title>
        <authorList>
            <person name="Almutairi H."/>
            <person name="Urbaniak M.D."/>
            <person name="Bates M.D."/>
            <person name="Jariyapan N."/>
            <person name="Kwakye-Nuako G."/>
            <person name="Thomaz Soccol V."/>
            <person name="Al-Salem W.S."/>
            <person name="Dillon R.J."/>
            <person name="Bates P.A."/>
            <person name="Gatherer D."/>
        </authorList>
    </citation>
    <scope>NUCLEOTIDE SEQUENCE [LARGE SCALE GENOMIC DNA]</scope>
</reference>
<comment type="caution">
    <text evidence="2">The sequence shown here is derived from an EMBL/GenBank/DDBJ whole genome shotgun (WGS) entry which is preliminary data.</text>
</comment>
<feature type="compositionally biased region" description="Basic and acidic residues" evidence="1">
    <location>
        <begin position="1364"/>
        <end position="1375"/>
    </location>
</feature>
<dbReference type="OrthoDB" id="265224at2759"/>
<evidence type="ECO:0000256" key="1">
    <source>
        <dbReference type="SAM" id="MobiDB-lite"/>
    </source>
</evidence>
<dbReference type="GeneID" id="92514858"/>
<name>A0A836GXW7_9TRYP</name>
<dbReference type="RefSeq" id="XP_067180119.1">
    <property type="nucleotide sequence ID" value="XM_067322346.1"/>
</dbReference>
<feature type="compositionally biased region" description="Low complexity" evidence="1">
    <location>
        <begin position="555"/>
        <end position="565"/>
    </location>
</feature>
<accession>A0A836GXW7</accession>
<feature type="region of interest" description="Disordered" evidence="1">
    <location>
        <begin position="536"/>
        <end position="565"/>
    </location>
</feature>
<feature type="compositionally biased region" description="Polar residues" evidence="1">
    <location>
        <begin position="1042"/>
        <end position="1059"/>
    </location>
</feature>
<reference evidence="3" key="1">
    <citation type="journal article" date="2021" name="Microbiol. Resour. Announc.">
        <title>LGAAP: Leishmaniinae Genome Assembly and Annotation Pipeline.</title>
        <authorList>
            <person name="Almutairi H."/>
            <person name="Urbaniak M.D."/>
            <person name="Bates M.D."/>
            <person name="Jariyapan N."/>
            <person name="Kwakye-Nuako G."/>
            <person name="Thomaz-Soccol V."/>
            <person name="Al-Salem W.S."/>
            <person name="Dillon R.J."/>
            <person name="Bates P.A."/>
            <person name="Gatherer D."/>
        </authorList>
    </citation>
    <scope>NUCLEOTIDE SEQUENCE [LARGE SCALE GENOMIC DNA]</scope>
</reference>
<keyword evidence="3" id="KW-1185">Reference proteome</keyword>
<dbReference type="EMBL" id="JAFEUZ010000014">
    <property type="protein sequence ID" value="KAG5483316.1"/>
    <property type="molecule type" value="Genomic_DNA"/>
</dbReference>
<dbReference type="KEGG" id="lmat:92514858"/>
<evidence type="ECO:0000313" key="3">
    <source>
        <dbReference type="Proteomes" id="UP000673552"/>
    </source>
</evidence>
<feature type="region of interest" description="Disordered" evidence="1">
    <location>
        <begin position="1041"/>
        <end position="1063"/>
    </location>
</feature>
<gene>
    <name evidence="2" type="ORF">LSCM1_04859</name>
</gene>
<sequence>MVTADLPNMRGGAMDYAQAAVYGRCSSSESTPCSCQPLVQIDPTELRALFCSRTSADKTALRESFAAAPPLTYEPMFARCARLRCSLFDVVLHGGAGDPDMMDSDLCSPDSLAEVLDIALCAHIGARATDGKGAADRHGGRNGGSLRVASLVGSTALTLARILKMLLPLSRMPVLAVGLTLARPAVAASDNAERAGVSMQWCFVERGSSFSAPYEALWAHWMAIVRPAATRLEGSRLDSAPSFAAGCHNDDLAVWARLQHYAERAAAVLFGKQPAGSVSPKHLHLCALIAVLSEVRACVTLPFISSPHLTPLLDEIAVVQRLLFQWFTFLGLRRASSSHCQPSVELSTEIRGIVLERSWLAERSTCSSIGSLRHWLHLVSQWLTLRVLEATLELLPSVVEWEGEGDDASAAETHVLLRGDVDSSWRCSVGLCSCADCTARSAGEKSGLAYLRPSRWMRYRATASAPDVALPELPKEEAVLVRVLERLMKASIGTSDDSRKPPCRCTTAHALLLEPEVHGVIAYRLHLGLPPHKWQGHDSSAADLGAPPTSQRFTAESAMSSAAPPPSRRVCAPAVAALFSWYALDFESFFGRLYRVGRLARRYGSCDIGAADAATPGHADLWSGVVDHAVPCDDDSTGGRSRAHEGPALSLLSRCLLLGMWMSLALVNVDEDVGAVTAMRTIRSQSRASREASPSPRWAWKGTLYYSSRRSVLHVRDWATALHLRYVASCLSIGDDQDMSNEICRGGSLPHGDGRRKACSAAMKLAASIVVSSFARARIAVATAAQARSQLKAQLSTCLPASAMHGTPAHATAGCRGASDTTGDGNRWMFGTGDCDSDGAAATEEEEDECVLLQWCCDSAKEESGSREGDCRVPLARQRQLKERASDADSLPPSNPLCSASLQSSRIDCSVEEFAEVNEYTIHQSPESHTSAPPVEVAQGPPSMAPAAVASLLDLESSLRELQTRCAVSELLWLVGLAEGLARRAGEESEAAAWQRLVSHAQSHGATVEGRRLSGASSTLYVGAVLLHEYAQPPPCADAANLSVSSSTPQTRGDLTSSKAARLEKGETSARSTLCGAEHRMRQHVQACCAHIGALLRLQGQEASQRLRLSQAWALGQEELQIRWSTVLVPECLLRSLLAEMAAADARRTLALKEDSQPRRQGDACESRSSHLGCAPARHLREQRGMASAPLSGDARAHRLFLMCGEAEEVDREASGCRSRPIAGSPHVSSPCQKGRQDPQTPPLPPPCAPPLAVQPHPVLRQVHANESTVRVPVSPCARAASAHSSVPVFSLSLREAPVRASARRCLSELAPHHSRIHSGLSCSAPSHRLESPRSNVTWRWPLAAAGGALVHRESQERKTALLRDRGARGDEAARRRSSAGAGASMAVAEATPPAAAVKCNSTGGECAADLGSGRPDLSIAEERKAPHAHPRIHVTPAVCMPTTTYVARATSVPSRRLHKPVVTWLEDVRQC</sequence>
<dbReference type="Proteomes" id="UP000673552">
    <property type="component" value="Unassembled WGS sequence"/>
</dbReference>
<feature type="region of interest" description="Disordered" evidence="1">
    <location>
        <begin position="1364"/>
        <end position="1386"/>
    </location>
</feature>
<evidence type="ECO:0000313" key="2">
    <source>
        <dbReference type="EMBL" id="KAG5483316.1"/>
    </source>
</evidence>
<feature type="region of interest" description="Disordered" evidence="1">
    <location>
        <begin position="1215"/>
        <end position="1254"/>
    </location>
</feature>
<organism evidence="2 3">
    <name type="scientific">Leishmania martiniquensis</name>
    <dbReference type="NCBI Taxonomy" id="1580590"/>
    <lineage>
        <taxon>Eukaryota</taxon>
        <taxon>Discoba</taxon>
        <taxon>Euglenozoa</taxon>
        <taxon>Kinetoplastea</taxon>
        <taxon>Metakinetoplastina</taxon>
        <taxon>Trypanosomatida</taxon>
        <taxon>Trypanosomatidae</taxon>
        <taxon>Leishmaniinae</taxon>
        <taxon>Leishmania</taxon>
    </lineage>
</organism>
<proteinExistence type="predicted"/>
<feature type="compositionally biased region" description="Pro residues" evidence="1">
    <location>
        <begin position="1240"/>
        <end position="1250"/>
    </location>
</feature>